<keyword evidence="1" id="KW-0472">Membrane</keyword>
<feature type="transmembrane region" description="Helical" evidence="1">
    <location>
        <begin position="26"/>
        <end position="51"/>
    </location>
</feature>
<reference evidence="2 3" key="1">
    <citation type="submission" date="2019-08" db="EMBL/GenBank/DDBJ databases">
        <title>Bradymonadales sp. TMQ2.</title>
        <authorList>
            <person name="Liang Q."/>
        </authorList>
    </citation>
    <scope>NUCLEOTIDE SEQUENCE [LARGE SCALE GENOMIC DNA]</scope>
    <source>
        <strain evidence="2 3">TMQ2</strain>
    </source>
</reference>
<name>A0A5C6WU04_9DELT</name>
<keyword evidence="1" id="KW-1133">Transmembrane helix</keyword>
<gene>
    <name evidence="2" type="ORF">FRC96_20245</name>
</gene>
<evidence type="ECO:0008006" key="4">
    <source>
        <dbReference type="Google" id="ProtNLM"/>
    </source>
</evidence>
<dbReference type="RefSeq" id="WP_146977306.1">
    <property type="nucleotide sequence ID" value="NZ_VOSL01000145.1"/>
</dbReference>
<accession>A0A5C6WU04</accession>
<comment type="caution">
    <text evidence="2">The sequence shown here is derived from an EMBL/GenBank/DDBJ whole genome shotgun (WGS) entry which is preliminary data.</text>
</comment>
<protein>
    <recommendedName>
        <fullName evidence="4">Pilus assembly protein</fullName>
    </recommendedName>
</protein>
<dbReference type="AlphaFoldDB" id="A0A5C6WU04"/>
<sequence length="330" mass="35389">MSDAPAIKPPQAPDDPQSSSALAARVAGYLTTGAGHLVGTATIFALSWMVLTSPETRNLTVEALSHGLLSQVQVEIWLQIGLSACTWALGVMAFHAIRSARQRTPRLVKARGTVIIETLIVFPLFLLVTMGLLQLTVNNTAGILTTLAAFNAGRTLAVWHPEADVGRNGVNRAMATDKARVAAAVAVTPVAPSDFVYSMNNCNNHSEATLGPKIESMTMGGHVTDVSLNVKAHGNREHLTVSGAFDQSSFLSRGQRKLNFAYCATTVTYTTSGSEVTARVEYKHQNAMPMVELIFGNFETVAGRAAFYSTIEREFTTTLQIPPLTNSPGW</sequence>
<feature type="transmembrane region" description="Helical" evidence="1">
    <location>
        <begin position="76"/>
        <end position="97"/>
    </location>
</feature>
<evidence type="ECO:0000313" key="2">
    <source>
        <dbReference type="EMBL" id="TXD31804.1"/>
    </source>
</evidence>
<evidence type="ECO:0000256" key="1">
    <source>
        <dbReference type="SAM" id="Phobius"/>
    </source>
</evidence>
<feature type="transmembrane region" description="Helical" evidence="1">
    <location>
        <begin position="118"/>
        <end position="137"/>
    </location>
</feature>
<dbReference type="OrthoDB" id="5526262at2"/>
<dbReference type="Proteomes" id="UP000321046">
    <property type="component" value="Unassembled WGS sequence"/>
</dbReference>
<dbReference type="EMBL" id="VOSL01000145">
    <property type="protein sequence ID" value="TXD31804.1"/>
    <property type="molecule type" value="Genomic_DNA"/>
</dbReference>
<keyword evidence="1" id="KW-0812">Transmembrane</keyword>
<organism evidence="2 3">
    <name type="scientific">Lujinxingia vulgaris</name>
    <dbReference type="NCBI Taxonomy" id="2600176"/>
    <lineage>
        <taxon>Bacteria</taxon>
        <taxon>Deltaproteobacteria</taxon>
        <taxon>Bradymonadales</taxon>
        <taxon>Lujinxingiaceae</taxon>
        <taxon>Lujinxingia</taxon>
    </lineage>
</organism>
<evidence type="ECO:0000313" key="3">
    <source>
        <dbReference type="Proteomes" id="UP000321046"/>
    </source>
</evidence>
<proteinExistence type="predicted"/>